<dbReference type="GO" id="GO:0071732">
    <property type="term" value="P:cellular response to nitric oxide"/>
    <property type="evidence" value="ECO:0007669"/>
    <property type="project" value="UniProtKB-ARBA"/>
</dbReference>
<dbReference type="InterPro" id="IPR013655">
    <property type="entry name" value="PAS_fold_3"/>
</dbReference>
<dbReference type="InterPro" id="IPR035965">
    <property type="entry name" value="PAS-like_dom_sf"/>
</dbReference>
<dbReference type="GO" id="GO:0071111">
    <property type="term" value="F:cyclic-guanylate-specific phosphodiesterase activity"/>
    <property type="evidence" value="ECO:0007669"/>
    <property type="project" value="UniProtKB-EC"/>
</dbReference>
<dbReference type="PROSITE" id="PS50887">
    <property type="entry name" value="GGDEF"/>
    <property type="match status" value="1"/>
</dbReference>
<dbReference type="InterPro" id="IPR029787">
    <property type="entry name" value="Nucleotide_cyclase"/>
</dbReference>
<dbReference type="SUPFAM" id="SSF55073">
    <property type="entry name" value="Nucleotide cyclase"/>
    <property type="match status" value="1"/>
</dbReference>
<dbReference type="AlphaFoldDB" id="Q21UE9"/>
<dbReference type="PANTHER" id="PTHR44757">
    <property type="entry name" value="DIGUANYLATE CYCLASE DGCP"/>
    <property type="match status" value="1"/>
</dbReference>
<proteinExistence type="predicted"/>
<dbReference type="Gene3D" id="3.20.20.450">
    <property type="entry name" value="EAL domain"/>
    <property type="match status" value="1"/>
</dbReference>
<dbReference type="PROSITE" id="PS50113">
    <property type="entry name" value="PAC"/>
    <property type="match status" value="3"/>
</dbReference>
<dbReference type="OrthoDB" id="9813903at2"/>
<dbReference type="InterPro" id="IPR052155">
    <property type="entry name" value="Biofilm_reg_signaling"/>
</dbReference>
<dbReference type="NCBIfam" id="TIGR00229">
    <property type="entry name" value="sensory_box"/>
    <property type="match status" value="3"/>
</dbReference>
<evidence type="ECO:0000259" key="5">
    <source>
        <dbReference type="PROSITE" id="PS50887"/>
    </source>
</evidence>
<evidence type="ECO:0000259" key="3">
    <source>
        <dbReference type="PROSITE" id="PS50113"/>
    </source>
</evidence>
<dbReference type="Gene3D" id="3.30.70.270">
    <property type="match status" value="1"/>
</dbReference>
<keyword evidence="7" id="KW-1185">Reference proteome</keyword>
<feature type="domain" description="EAL" evidence="4">
    <location>
        <begin position="862"/>
        <end position="1114"/>
    </location>
</feature>
<dbReference type="InterPro" id="IPR000160">
    <property type="entry name" value="GGDEF_dom"/>
</dbReference>
<dbReference type="InterPro" id="IPR001610">
    <property type="entry name" value="PAC"/>
</dbReference>
<dbReference type="Gene3D" id="3.30.450.20">
    <property type="entry name" value="PAS domain"/>
    <property type="match status" value="4"/>
</dbReference>
<dbReference type="eggNOG" id="COG5001">
    <property type="taxonomic scope" value="Bacteria"/>
</dbReference>
<dbReference type="PROSITE" id="PS50112">
    <property type="entry name" value="PAS"/>
    <property type="match status" value="1"/>
</dbReference>
<dbReference type="InterPro" id="IPR000700">
    <property type="entry name" value="PAS-assoc_C"/>
</dbReference>
<dbReference type="eggNOG" id="COG2202">
    <property type="taxonomic scope" value="Bacteria"/>
</dbReference>
<dbReference type="Pfam" id="PF00990">
    <property type="entry name" value="GGDEF"/>
    <property type="match status" value="1"/>
</dbReference>
<evidence type="ECO:0000313" key="6">
    <source>
        <dbReference type="EMBL" id="ABD70604.1"/>
    </source>
</evidence>
<dbReference type="Pfam" id="PF08448">
    <property type="entry name" value="PAS_4"/>
    <property type="match status" value="2"/>
</dbReference>
<evidence type="ECO:0000259" key="4">
    <source>
        <dbReference type="PROSITE" id="PS50883"/>
    </source>
</evidence>
<dbReference type="InterPro" id="IPR013656">
    <property type="entry name" value="PAS_4"/>
</dbReference>
<dbReference type="SMART" id="SM00091">
    <property type="entry name" value="PAS"/>
    <property type="match status" value="4"/>
</dbReference>
<dbReference type="CDD" id="cd01949">
    <property type="entry name" value="GGDEF"/>
    <property type="match status" value="1"/>
</dbReference>
<dbReference type="SUPFAM" id="SSF55785">
    <property type="entry name" value="PYP-like sensor domain (PAS domain)"/>
    <property type="match status" value="4"/>
</dbReference>
<dbReference type="PANTHER" id="PTHR44757:SF2">
    <property type="entry name" value="BIOFILM ARCHITECTURE MAINTENANCE PROTEIN MBAA"/>
    <property type="match status" value="1"/>
</dbReference>
<dbReference type="InterPro" id="IPR000014">
    <property type="entry name" value="PAS"/>
</dbReference>
<dbReference type="Pfam" id="PF00563">
    <property type="entry name" value="EAL"/>
    <property type="match status" value="1"/>
</dbReference>
<dbReference type="SMART" id="SM00267">
    <property type="entry name" value="GGDEF"/>
    <property type="match status" value="1"/>
</dbReference>
<sequence length="1114" mass="124280">MERPEESWIELSLDDLPAAKMNPSEEVRRLQTALFDAQRRLQAVADVAGGLIGKLEFELREGDSLLLVGFDVQAEQLLGKACAPFLGQPLLMLLPGLSATELPAALLEVALHGGVIEPRSLLGEGLLSGKSFTFFAFQLAPARAVVKFWDSAGALETQALRMRSQQQLAAVFSQSPVAISLSRERDGAYVDVNEQWTLLTGLSLQEVLGRTSVELGLWPDGTAHDDALAQAGEGARLRNLDLPFVRQDGRQLVLQINAARIEIGHTAYFLSYLKDVTPERAMQAELLASEQLLKSTNERLNQQIHLFESMENLAAVGYWTSGADPATLRWSKGMYRLAGLAPGSVMHRSVGRSRIRAEDQEKFAQARRAVDGAIVEYQWEHPDGRMHWHRSRMQHGSGEGGEAIVFGVVQDVTHERAAALALQDRLGFIQNITSRVPGMVFQLRLKTDGRFQFGYVSDLVREIFRGVSPEQIMQDAAGILKLHHPDDVSEFIASIKASARELKPWRHEYRLRFEDGEVRWLLGQATPEREADGTVLWNGLITDITARKQSEERLRESEARFRALTELSSDWYWEQDAQFRFVRLDGSSQTSMRLPEDNYLGVTRWETDAQGVSQAQWAAHRAVLQAHETFHDFEMLCTDAVGCLTWVAISGTPIFDVQGQFKGYRGIGRDISERKRAEEKIERLAFYDVLTDLPNRRLLMDRLQQALVSSAREHGAGALLFIDLDNFKDLNDTQGHDVGDALLQQVAKRLLASVRETDTVARLGGDEFVVMLQGLERTQADAITQVEQVGRKIMAQLNQPYRLGSAEHHSTPSIGVTLFDNQQQTLDDLLKQADLAMYEAKSAGRNTLRFFDPTMQALVTQRTALELELRHGLARDELVLFYQPVVDQDARVVGVEALVRWQHPQRGLVAPLAFIPMAEQTGLILPLGQWVLRVACLQLVSWSAQAATERLTMAVNVSARQFRQPEFVQQVLTMLRQTGANPKRLKMELTESLLLTDTQDAIAKMSELRDVGVRFSLDDFGTGYSSLSYLKLLPLQQLKIDQSFVRDVLTDPNDAAIARTVLALGQSLGLGVVAEGVETVGQRDFLLQHGCTRFQGYLFGKPVPIAQLRLGGAD</sequence>
<comment type="catalytic activity">
    <reaction evidence="1">
        <text>3',3'-c-di-GMP + H2O = 5'-phosphoguanylyl(3'-&gt;5')guanosine + H(+)</text>
        <dbReference type="Rhea" id="RHEA:24902"/>
        <dbReference type="ChEBI" id="CHEBI:15377"/>
        <dbReference type="ChEBI" id="CHEBI:15378"/>
        <dbReference type="ChEBI" id="CHEBI:58754"/>
        <dbReference type="ChEBI" id="CHEBI:58805"/>
        <dbReference type="EC" id="3.1.4.52"/>
    </reaction>
    <physiologicalReaction direction="left-to-right" evidence="1">
        <dbReference type="Rhea" id="RHEA:24903"/>
    </physiologicalReaction>
</comment>
<gene>
    <name evidence="6" type="ordered locus">Rfer_2893</name>
</gene>
<dbReference type="EMBL" id="CP000267">
    <property type="protein sequence ID" value="ABD70604.1"/>
    <property type="molecule type" value="Genomic_DNA"/>
</dbReference>
<dbReference type="Pfam" id="PF08447">
    <property type="entry name" value="PAS_3"/>
    <property type="match status" value="1"/>
</dbReference>
<dbReference type="FunFam" id="3.30.70.270:FF:000001">
    <property type="entry name" value="Diguanylate cyclase domain protein"/>
    <property type="match status" value="1"/>
</dbReference>
<dbReference type="InterPro" id="IPR035919">
    <property type="entry name" value="EAL_sf"/>
</dbReference>
<name>Q21UE9_ALBFT</name>
<dbReference type="HOGENOM" id="CLU_000445_41_0_4"/>
<reference evidence="7" key="1">
    <citation type="submission" date="2006-02" db="EMBL/GenBank/DDBJ databases">
        <title>Complete sequence of chromosome of Rhodoferax ferrireducens DSM 15236.</title>
        <authorList>
            <person name="Copeland A."/>
            <person name="Lucas S."/>
            <person name="Lapidus A."/>
            <person name="Barry K."/>
            <person name="Detter J.C."/>
            <person name="Glavina del Rio T."/>
            <person name="Hammon N."/>
            <person name="Israni S."/>
            <person name="Pitluck S."/>
            <person name="Brettin T."/>
            <person name="Bruce D."/>
            <person name="Han C."/>
            <person name="Tapia R."/>
            <person name="Gilna P."/>
            <person name="Kiss H."/>
            <person name="Schmutz J."/>
            <person name="Larimer F."/>
            <person name="Land M."/>
            <person name="Kyrpides N."/>
            <person name="Ivanova N."/>
            <person name="Richardson P."/>
        </authorList>
    </citation>
    <scope>NUCLEOTIDE SEQUENCE [LARGE SCALE GENOMIC DNA]</scope>
    <source>
        <strain evidence="7">ATCC BAA-621 / DSM 15236 / T118</strain>
    </source>
</reference>
<dbReference type="InterPro" id="IPR001633">
    <property type="entry name" value="EAL_dom"/>
</dbReference>
<evidence type="ECO:0000259" key="2">
    <source>
        <dbReference type="PROSITE" id="PS50112"/>
    </source>
</evidence>
<dbReference type="SUPFAM" id="SSF141868">
    <property type="entry name" value="EAL domain-like"/>
    <property type="match status" value="1"/>
</dbReference>
<evidence type="ECO:0000313" key="7">
    <source>
        <dbReference type="Proteomes" id="UP000008332"/>
    </source>
</evidence>
<dbReference type="KEGG" id="rfr:Rfer_2893"/>
<feature type="domain" description="PAS" evidence="2">
    <location>
        <begin position="164"/>
        <end position="213"/>
    </location>
</feature>
<dbReference type="CDD" id="cd01948">
    <property type="entry name" value="EAL"/>
    <property type="match status" value="1"/>
</dbReference>
<evidence type="ECO:0000256" key="1">
    <source>
        <dbReference type="ARBA" id="ARBA00051114"/>
    </source>
</evidence>
<accession>Q21UE9</accession>
<dbReference type="NCBIfam" id="TIGR00254">
    <property type="entry name" value="GGDEF"/>
    <property type="match status" value="1"/>
</dbReference>
<protein>
    <submittedName>
        <fullName evidence="6">Diguanylate cyclase/phosphodiesterase with PAS/PAC sensor(S)</fullName>
    </submittedName>
</protein>
<dbReference type="STRING" id="338969.Rfer_2893"/>
<dbReference type="Proteomes" id="UP000008332">
    <property type="component" value="Chromosome"/>
</dbReference>
<dbReference type="SMART" id="SM00052">
    <property type="entry name" value="EAL"/>
    <property type="match status" value="1"/>
</dbReference>
<dbReference type="FunFam" id="3.20.20.450:FF:000001">
    <property type="entry name" value="Cyclic di-GMP phosphodiesterase yahA"/>
    <property type="match status" value="1"/>
</dbReference>
<feature type="domain" description="GGDEF" evidence="5">
    <location>
        <begin position="715"/>
        <end position="853"/>
    </location>
</feature>
<dbReference type="PROSITE" id="PS50883">
    <property type="entry name" value="EAL"/>
    <property type="match status" value="1"/>
</dbReference>
<feature type="domain" description="PAC" evidence="3">
    <location>
        <begin position="238"/>
        <end position="288"/>
    </location>
</feature>
<organism evidence="6 7">
    <name type="scientific">Albidiferax ferrireducens (strain ATCC BAA-621 / DSM 15236 / T118)</name>
    <name type="common">Rhodoferax ferrireducens</name>
    <dbReference type="NCBI Taxonomy" id="338969"/>
    <lineage>
        <taxon>Bacteria</taxon>
        <taxon>Pseudomonadati</taxon>
        <taxon>Pseudomonadota</taxon>
        <taxon>Betaproteobacteria</taxon>
        <taxon>Burkholderiales</taxon>
        <taxon>Comamonadaceae</taxon>
        <taxon>Rhodoferax</taxon>
    </lineage>
</organism>
<dbReference type="SMART" id="SM00086">
    <property type="entry name" value="PAC"/>
    <property type="match status" value="4"/>
</dbReference>
<feature type="domain" description="PAC" evidence="3">
    <location>
        <begin position="505"/>
        <end position="556"/>
    </location>
</feature>
<feature type="domain" description="PAC" evidence="3">
    <location>
        <begin position="631"/>
        <end position="683"/>
    </location>
</feature>
<dbReference type="InterPro" id="IPR043128">
    <property type="entry name" value="Rev_trsase/Diguanyl_cyclase"/>
</dbReference>
<dbReference type="CDD" id="cd00130">
    <property type="entry name" value="PAS"/>
    <property type="match status" value="2"/>
</dbReference>